<dbReference type="RefSeq" id="WP_097652032.1">
    <property type="nucleotide sequence ID" value="NZ_LYXE01000076.1"/>
</dbReference>
<sequence>MTRRESFNAAEWTLLGDAPLAAGAAVALASPGGGRSEAEAMMKGWRAAGEHFAQTELGAEIVARLDPERRPESGAARYAYASIVEEAVDLCGRAVALLRERATLEELDAYREFVIHLAEHVAWAHNEAGLFGVAAQSMSLDERAMMSTIARALGYGKP</sequence>
<dbReference type="AlphaFoldDB" id="A0A2H3KVD7"/>
<protein>
    <submittedName>
        <fullName evidence="1">Uncharacterized protein</fullName>
    </submittedName>
</protein>
<reference evidence="1 2" key="1">
    <citation type="submission" date="2016-05" db="EMBL/GenBank/DDBJ databases">
        <authorList>
            <person name="Lavstsen T."/>
            <person name="Jespersen J.S."/>
        </authorList>
    </citation>
    <scope>NUCLEOTIDE SEQUENCE [LARGE SCALE GENOMIC DNA]</scope>
    <source>
        <strain evidence="1 2">B7-9</strain>
    </source>
</reference>
<comment type="caution">
    <text evidence="1">The sequence shown here is derived from an EMBL/GenBank/DDBJ whole genome shotgun (WGS) entry which is preliminary data.</text>
</comment>
<evidence type="ECO:0000313" key="1">
    <source>
        <dbReference type="EMBL" id="PDV99299.1"/>
    </source>
</evidence>
<dbReference type="Proteomes" id="UP000220922">
    <property type="component" value="Unassembled WGS sequence"/>
</dbReference>
<dbReference type="OrthoDB" id="159745at2"/>
<dbReference type="EMBL" id="LYXE01000076">
    <property type="protein sequence ID" value="PDV99299.1"/>
    <property type="molecule type" value="Genomic_DNA"/>
</dbReference>
<name>A0A2H3KVD7_9CHLR</name>
<organism evidence="1 2">
    <name type="scientific">Candidatus Chloroploca asiatica</name>
    <dbReference type="NCBI Taxonomy" id="1506545"/>
    <lineage>
        <taxon>Bacteria</taxon>
        <taxon>Bacillati</taxon>
        <taxon>Chloroflexota</taxon>
        <taxon>Chloroflexia</taxon>
        <taxon>Chloroflexales</taxon>
        <taxon>Chloroflexineae</taxon>
        <taxon>Oscillochloridaceae</taxon>
        <taxon>Candidatus Chloroploca</taxon>
    </lineage>
</organism>
<evidence type="ECO:0000313" key="2">
    <source>
        <dbReference type="Proteomes" id="UP000220922"/>
    </source>
</evidence>
<keyword evidence="2" id="KW-1185">Reference proteome</keyword>
<accession>A0A2H3KVD7</accession>
<proteinExistence type="predicted"/>
<gene>
    <name evidence="1" type="ORF">A9Q02_22235</name>
</gene>